<feature type="transmembrane region" description="Helical" evidence="3">
    <location>
        <begin position="941"/>
        <end position="961"/>
    </location>
</feature>
<evidence type="ECO:0000313" key="4">
    <source>
        <dbReference type="EMBL" id="QDV38302.1"/>
    </source>
</evidence>
<feature type="coiled-coil region" evidence="1">
    <location>
        <begin position="858"/>
        <end position="919"/>
    </location>
</feature>
<keyword evidence="1" id="KW-0175">Coiled coil</keyword>
<proteinExistence type="predicted"/>
<keyword evidence="3" id="KW-0472">Membrane</keyword>
<reference evidence="4 5" key="1">
    <citation type="submission" date="2019-02" db="EMBL/GenBank/DDBJ databases">
        <title>Deep-cultivation of Planctomycetes and their phenomic and genomic characterization uncovers novel biology.</title>
        <authorList>
            <person name="Wiegand S."/>
            <person name="Jogler M."/>
            <person name="Boedeker C."/>
            <person name="Pinto D."/>
            <person name="Vollmers J."/>
            <person name="Rivas-Marin E."/>
            <person name="Kohn T."/>
            <person name="Peeters S.H."/>
            <person name="Heuer A."/>
            <person name="Rast P."/>
            <person name="Oberbeckmann S."/>
            <person name="Bunk B."/>
            <person name="Jeske O."/>
            <person name="Meyerdierks A."/>
            <person name="Storesund J.E."/>
            <person name="Kallscheuer N."/>
            <person name="Luecker S."/>
            <person name="Lage O.M."/>
            <person name="Pohl T."/>
            <person name="Merkel B.J."/>
            <person name="Hornburger P."/>
            <person name="Mueller R.-W."/>
            <person name="Bruemmer F."/>
            <person name="Labrenz M."/>
            <person name="Spormann A.M."/>
            <person name="Op den Camp H."/>
            <person name="Overmann J."/>
            <person name="Amann R."/>
            <person name="Jetten M.S.M."/>
            <person name="Mascher T."/>
            <person name="Medema M.H."/>
            <person name="Devos D.P."/>
            <person name="Kaster A.-K."/>
            <person name="Ovreas L."/>
            <person name="Rohde M."/>
            <person name="Galperin M.Y."/>
            <person name="Jogler C."/>
        </authorList>
    </citation>
    <scope>NUCLEOTIDE SEQUENCE [LARGE SCALE GENOMIC DNA]</scope>
    <source>
        <strain evidence="4 5">ElP</strain>
    </source>
</reference>
<feature type="region of interest" description="Disordered" evidence="2">
    <location>
        <begin position="522"/>
        <end position="582"/>
    </location>
</feature>
<keyword evidence="5" id="KW-1185">Reference proteome</keyword>
<feature type="region of interest" description="Disordered" evidence="2">
    <location>
        <begin position="229"/>
        <end position="256"/>
    </location>
</feature>
<dbReference type="RefSeq" id="WP_145276687.1">
    <property type="nucleotide sequence ID" value="NZ_CP036426.1"/>
</dbReference>
<accession>A0A518HBS0</accession>
<evidence type="ECO:0000256" key="1">
    <source>
        <dbReference type="SAM" id="Coils"/>
    </source>
</evidence>
<dbReference type="Proteomes" id="UP000317835">
    <property type="component" value="Chromosome"/>
</dbReference>
<gene>
    <name evidence="4" type="ORF">ElP_62530</name>
</gene>
<feature type="compositionally biased region" description="Gly residues" evidence="2">
    <location>
        <begin position="663"/>
        <end position="675"/>
    </location>
</feature>
<sequence length="1034" mass="113162">MARPRANNLDALLDQREDEHLEEHYTRAIRYYTISYWFSIAFAVIGFVMFAISLFSLTGEDLGGLERELADAKQAINEAEQAKDAASSASQVTSERLGDAKTAEEKASEAIEQAEGQLARVEEERDAFKDARLDLPGELEELADELGLRIAQPGVPTLLDRSGLGLDDRLEIRSQVRSLAEGRDASPEGLIPYFSDGDRVLNEIWNAVQSGLRDYRWIIEEVERIGSDRIQDPSMPPDEQGVPGAVDQPPDQAAGTQGEMVDELNETLGSFSDAFYELAVNPIGRGVHPDQIRARLAEEAEKARVMEIDEALGRVLPTAMLEDMRDSLGRGPAATPPTGGLLTAMIHSFIARSEPLSEILRRVDPLRFPPAEGADRQTPTPAPGPDPEILGALRRHLEGLAESERTNLFFRVQNWELRRALSRTDQLISIFEFLDDGDRPSDAPVAERAGEFARSLEGLVGRQRLVASYSPRWVRTFQSSGGIAYTMADSRAGTDFQSVKLPPAPTPAPGYEQVFPPYVEAESVPSPPVSDEPALPVVPFADEPDLQAPPVPGTEDEAPEIPGDPEASEIPDDEAHSPKAPQPEPVAELAHLEENVDPVAWASQKLEMLDFLALYARACEVSDRVGPAMRQGVSSRSAPVDLPPEFPKLLTLLASGSPSAAPGRGGPGGKPGGSRDGSRVEVVEALGRFLRGNFSPPSVGLNYGPLSSDGLRRFFVLYQYLSPGPARAALGGADDPEGYYFPQSGLPLFLMRADGMDPAQSRRQERDYVEQILAEVHQLLHAIGDRDQAAETLRALVDLIAVPHEEQEPAYRLAGMIEQAPEVFDAVVDEVVATRVDATQLQREALDEILVPFGLARQKELERRTAEVTEKKAELTRAREDRNAILDRINDETDAQARADRAKEEADATLGRLRDEERQVADRIEARRSEQRDFMAEHGTALLGGIAAVIIEIVAGLFFVVSNRTQQDVNQLLNRVREDRRIRQAILIARGIDDPAYQNWTQATLALGMASISPNGSIALPIPRDAPRVEGEAG</sequence>
<feature type="region of interest" description="Disordered" evidence="2">
    <location>
        <begin position="368"/>
        <end position="388"/>
    </location>
</feature>
<dbReference type="EMBL" id="CP036426">
    <property type="protein sequence ID" value="QDV38302.1"/>
    <property type="molecule type" value="Genomic_DNA"/>
</dbReference>
<feature type="compositionally biased region" description="Basic and acidic residues" evidence="2">
    <location>
        <begin position="96"/>
        <end position="109"/>
    </location>
</feature>
<dbReference type="KEGG" id="tpla:ElP_62530"/>
<organism evidence="4 5">
    <name type="scientific">Tautonia plasticadhaerens</name>
    <dbReference type="NCBI Taxonomy" id="2527974"/>
    <lineage>
        <taxon>Bacteria</taxon>
        <taxon>Pseudomonadati</taxon>
        <taxon>Planctomycetota</taxon>
        <taxon>Planctomycetia</taxon>
        <taxon>Isosphaerales</taxon>
        <taxon>Isosphaeraceae</taxon>
        <taxon>Tautonia</taxon>
    </lineage>
</organism>
<keyword evidence="3" id="KW-1133">Transmembrane helix</keyword>
<keyword evidence="3" id="KW-0812">Transmembrane</keyword>
<evidence type="ECO:0000313" key="5">
    <source>
        <dbReference type="Proteomes" id="UP000317835"/>
    </source>
</evidence>
<feature type="region of interest" description="Disordered" evidence="2">
    <location>
        <begin position="654"/>
        <end position="678"/>
    </location>
</feature>
<feature type="transmembrane region" description="Helical" evidence="3">
    <location>
        <begin position="34"/>
        <end position="57"/>
    </location>
</feature>
<evidence type="ECO:0000256" key="2">
    <source>
        <dbReference type="SAM" id="MobiDB-lite"/>
    </source>
</evidence>
<evidence type="ECO:0000256" key="3">
    <source>
        <dbReference type="SAM" id="Phobius"/>
    </source>
</evidence>
<protein>
    <submittedName>
        <fullName evidence="4">Uncharacterized protein</fullName>
    </submittedName>
</protein>
<dbReference type="AlphaFoldDB" id="A0A518HBS0"/>
<feature type="region of interest" description="Disordered" evidence="2">
    <location>
        <begin position="81"/>
        <end position="122"/>
    </location>
</feature>
<name>A0A518HBS0_9BACT</name>